<dbReference type="AlphaFoldDB" id="A0A1Q2LF32"/>
<dbReference type="InterPro" id="IPR037012">
    <property type="entry name" value="NanQ/TabA/YiaL_sf"/>
</dbReference>
<name>A0A1Q2LF32_9HELI</name>
<dbReference type="Gene3D" id="2.60.120.370">
    <property type="entry name" value="YhcH/YjgK/YiaL"/>
    <property type="match status" value="1"/>
</dbReference>
<evidence type="ECO:0000313" key="1">
    <source>
        <dbReference type="EMBL" id="AQQ59044.1"/>
    </source>
</evidence>
<dbReference type="Proteomes" id="UP000188298">
    <property type="component" value="Chromosome"/>
</dbReference>
<dbReference type="NCBIfam" id="TIGR00022">
    <property type="entry name" value="YhcH/YjgK/YiaL family protein"/>
    <property type="match status" value="1"/>
</dbReference>
<dbReference type="SUPFAM" id="SSF51197">
    <property type="entry name" value="Clavaminate synthase-like"/>
    <property type="match status" value="1"/>
</dbReference>
<reference evidence="1 2" key="1">
    <citation type="submission" date="2017-02" db="EMBL/GenBank/DDBJ databases">
        <title>Whole genome sequencing of Helicobacter bilis strain AAQJH.</title>
        <authorList>
            <person name="Conlan S."/>
            <person name="Thomas P.J."/>
            <person name="Mullikin J."/>
            <person name="Palmore T.N."/>
            <person name="Frank K.M."/>
            <person name="Segre J.A."/>
        </authorList>
    </citation>
    <scope>NUCLEOTIDE SEQUENCE [LARGE SCALE GENOMIC DNA]</scope>
    <source>
        <strain evidence="1 2">AAQJH</strain>
    </source>
</reference>
<dbReference type="GO" id="GO:0005829">
    <property type="term" value="C:cytosol"/>
    <property type="evidence" value="ECO:0007669"/>
    <property type="project" value="TreeGrafter"/>
</dbReference>
<dbReference type="KEGG" id="hbl:XJ32_01775"/>
<dbReference type="EMBL" id="CP019645">
    <property type="protein sequence ID" value="AQQ59044.1"/>
    <property type="molecule type" value="Genomic_DNA"/>
</dbReference>
<dbReference type="PANTHER" id="PTHR34986">
    <property type="entry name" value="EVOLVED BETA-GALACTOSIDASE SUBUNIT BETA"/>
    <property type="match status" value="1"/>
</dbReference>
<evidence type="ECO:0008006" key="3">
    <source>
        <dbReference type="Google" id="ProtNLM"/>
    </source>
</evidence>
<gene>
    <name evidence="1" type="ORF">XJ32_01775</name>
</gene>
<proteinExistence type="predicted"/>
<organism evidence="1 2">
    <name type="scientific">Helicobacter bilis</name>
    <dbReference type="NCBI Taxonomy" id="37372"/>
    <lineage>
        <taxon>Bacteria</taxon>
        <taxon>Pseudomonadati</taxon>
        <taxon>Campylobacterota</taxon>
        <taxon>Epsilonproteobacteria</taxon>
        <taxon>Campylobacterales</taxon>
        <taxon>Helicobacteraceae</taxon>
        <taxon>Helicobacter</taxon>
    </lineage>
</organism>
<evidence type="ECO:0000313" key="2">
    <source>
        <dbReference type="Proteomes" id="UP000188298"/>
    </source>
</evidence>
<protein>
    <recommendedName>
        <fullName evidence="3">YhcH/YjgK/YiaL family protein</fullName>
    </recommendedName>
</protein>
<dbReference type="InterPro" id="IPR004375">
    <property type="entry name" value="NanQ/TabA/YiaL"/>
</dbReference>
<accession>A0A1Q2LF32</accession>
<sequence>MAIISKLDNCGWLFCQHEALKQLYRFFETCLQGKYKKRDYENEIRIDLDSGIFAMLQTYKLKPYKRAFFETHKEYVDFQLTIHGSECFMIGDSKDFKIIESYNAEKDLIVYKSKKSTHRIISSNACLCVFFPNDVHAGGLKHKNITDNKVYKIVAKVPKTLLESYIVKSCN</sequence>
<dbReference type="Pfam" id="PF04074">
    <property type="entry name" value="DUF386"/>
    <property type="match status" value="1"/>
</dbReference>
<dbReference type="RefSeq" id="WP_077388158.1">
    <property type="nucleotide sequence ID" value="NZ_CP019645.1"/>
</dbReference>
<dbReference type="PANTHER" id="PTHR34986:SF1">
    <property type="entry name" value="PROTEIN YIAL"/>
    <property type="match status" value="1"/>
</dbReference>